<name>A0A1J1IK26_9DIPT</name>
<dbReference type="EMBL" id="CVRI01000054">
    <property type="protein sequence ID" value="CRL00106.1"/>
    <property type="molecule type" value="Genomic_DNA"/>
</dbReference>
<evidence type="ECO:0000313" key="1">
    <source>
        <dbReference type="EMBL" id="CRL00106.1"/>
    </source>
</evidence>
<sequence length="74" mass="8325">MFAQRNVLNKFCTFTLAVVSNADCNLHIVWIVLKIGNIFTHVSIHFTAYSYLSVSSIAINISDRKNAIFQGLSF</sequence>
<dbReference type="Proteomes" id="UP000183832">
    <property type="component" value="Unassembled WGS sequence"/>
</dbReference>
<keyword evidence="2" id="KW-1185">Reference proteome</keyword>
<organism evidence="1 2">
    <name type="scientific">Clunio marinus</name>
    <dbReference type="NCBI Taxonomy" id="568069"/>
    <lineage>
        <taxon>Eukaryota</taxon>
        <taxon>Metazoa</taxon>
        <taxon>Ecdysozoa</taxon>
        <taxon>Arthropoda</taxon>
        <taxon>Hexapoda</taxon>
        <taxon>Insecta</taxon>
        <taxon>Pterygota</taxon>
        <taxon>Neoptera</taxon>
        <taxon>Endopterygota</taxon>
        <taxon>Diptera</taxon>
        <taxon>Nematocera</taxon>
        <taxon>Chironomoidea</taxon>
        <taxon>Chironomidae</taxon>
        <taxon>Clunio</taxon>
    </lineage>
</organism>
<gene>
    <name evidence="1" type="ORF">CLUMA_CG013387</name>
</gene>
<dbReference type="AlphaFoldDB" id="A0A1J1IK26"/>
<protein>
    <submittedName>
        <fullName evidence="1">CLUMA_CG013387, isoform A</fullName>
    </submittedName>
</protein>
<proteinExistence type="predicted"/>
<reference evidence="1 2" key="1">
    <citation type="submission" date="2015-04" db="EMBL/GenBank/DDBJ databases">
        <authorList>
            <person name="Syromyatnikov M.Y."/>
            <person name="Popov V.N."/>
        </authorList>
    </citation>
    <scope>NUCLEOTIDE SEQUENCE [LARGE SCALE GENOMIC DNA]</scope>
</reference>
<accession>A0A1J1IK26</accession>
<evidence type="ECO:0000313" key="2">
    <source>
        <dbReference type="Proteomes" id="UP000183832"/>
    </source>
</evidence>